<sequence>MRERLDGIVAKLAAVRARGLSCFGSDAHGFALQPPATEAEVAAFEAARRVRPALERLLEDETKPFERTAHGTRSNVDRVCDTARMAIEAIVRRAEG</sequence>
<accession>A0A150QVE5</accession>
<comment type="caution">
    <text evidence="1">The sequence shown here is derived from an EMBL/GenBank/DDBJ whole genome shotgun (WGS) entry which is preliminary data.</text>
</comment>
<dbReference type="Proteomes" id="UP000075260">
    <property type="component" value="Unassembled WGS sequence"/>
</dbReference>
<dbReference type="AlphaFoldDB" id="A0A150QVE5"/>
<evidence type="ECO:0000313" key="2">
    <source>
        <dbReference type="Proteomes" id="UP000075260"/>
    </source>
</evidence>
<evidence type="ECO:0000313" key="1">
    <source>
        <dbReference type="EMBL" id="KYF72007.1"/>
    </source>
</evidence>
<organism evidence="1 2">
    <name type="scientific">Sorangium cellulosum</name>
    <name type="common">Polyangium cellulosum</name>
    <dbReference type="NCBI Taxonomy" id="56"/>
    <lineage>
        <taxon>Bacteria</taxon>
        <taxon>Pseudomonadati</taxon>
        <taxon>Myxococcota</taxon>
        <taxon>Polyangia</taxon>
        <taxon>Polyangiales</taxon>
        <taxon>Polyangiaceae</taxon>
        <taxon>Sorangium</taxon>
    </lineage>
</organism>
<name>A0A150QVE5_SORCE</name>
<dbReference type="RefSeq" id="WP_061606640.1">
    <property type="nucleotide sequence ID" value="NZ_JEMA01000298.1"/>
</dbReference>
<protein>
    <submittedName>
        <fullName evidence="1">Uncharacterized protein</fullName>
    </submittedName>
</protein>
<proteinExistence type="predicted"/>
<gene>
    <name evidence="1" type="ORF">BE15_31050</name>
</gene>
<reference evidence="1 2" key="1">
    <citation type="submission" date="2014-02" db="EMBL/GenBank/DDBJ databases">
        <title>The small core and large imbalanced accessory genome model reveals a collaborative survival strategy of Sorangium cellulosum strains in nature.</title>
        <authorList>
            <person name="Han K."/>
            <person name="Peng R."/>
            <person name="Blom J."/>
            <person name="Li Y.-Z."/>
        </authorList>
    </citation>
    <scope>NUCLEOTIDE SEQUENCE [LARGE SCALE GENOMIC DNA]</scope>
    <source>
        <strain evidence="1 2">So0008-312</strain>
    </source>
</reference>
<dbReference type="EMBL" id="JEMA01000298">
    <property type="protein sequence ID" value="KYF72007.1"/>
    <property type="molecule type" value="Genomic_DNA"/>
</dbReference>